<sequence length="270" mass="30015">MAPLQPFKLAQDIFHAQEHYFLHDGMEIKFVRSHQVPQGSVGHGVTETRPKSKNTRHQSFGLADDGSRVRSVETLLEFSDVLDCVLPKDQTHLSLTQAPERSMLDRLFEELNSISELSISFGSSRTLDLKIFPLYGNPPRVDDWDVPIDTFSSVMWSAIDDIDILGPRCSGLASTSECAQRATLETSLASLGVSHGDPPGRSTAVREPPWLSAMKRLDTDEWLLPSNSLRPSKSRRARRSRTATSEHATTSLEAIDFPLHLPLKLDGRAS</sequence>
<protein>
    <submittedName>
        <fullName evidence="2">Uncharacterized protein</fullName>
    </submittedName>
</protein>
<reference evidence="3" key="1">
    <citation type="journal article" date="2011" name="Proc. Natl. Acad. Sci. U.S.A.">
        <title>Obligate biotrophy features unraveled by the genomic analysis of rust fungi.</title>
        <authorList>
            <person name="Duplessis S."/>
            <person name="Cuomo C.A."/>
            <person name="Lin Y.-C."/>
            <person name="Aerts A."/>
            <person name="Tisserant E."/>
            <person name="Veneault-Fourrey C."/>
            <person name="Joly D.L."/>
            <person name="Hacquard S."/>
            <person name="Amselem J."/>
            <person name="Cantarel B.L."/>
            <person name="Chiu R."/>
            <person name="Coutinho P.M."/>
            <person name="Feau N."/>
            <person name="Field M."/>
            <person name="Frey P."/>
            <person name="Gelhaye E."/>
            <person name="Goldberg J."/>
            <person name="Grabherr M.G."/>
            <person name="Kodira C.D."/>
            <person name="Kohler A."/>
            <person name="Kuees U."/>
            <person name="Lindquist E.A."/>
            <person name="Lucas S.M."/>
            <person name="Mago R."/>
            <person name="Mauceli E."/>
            <person name="Morin E."/>
            <person name="Murat C."/>
            <person name="Pangilinan J.L."/>
            <person name="Park R."/>
            <person name="Pearson M."/>
            <person name="Quesneville H."/>
            <person name="Rouhier N."/>
            <person name="Sakthikumar S."/>
            <person name="Salamov A.A."/>
            <person name="Schmutz J."/>
            <person name="Selles B."/>
            <person name="Shapiro H."/>
            <person name="Tanguay P."/>
            <person name="Tuskan G.A."/>
            <person name="Henrissat B."/>
            <person name="Van de Peer Y."/>
            <person name="Rouze P."/>
            <person name="Ellis J.G."/>
            <person name="Dodds P.N."/>
            <person name="Schein J.E."/>
            <person name="Zhong S."/>
            <person name="Hamelin R.C."/>
            <person name="Grigoriev I.V."/>
            <person name="Szabo L.J."/>
            <person name="Martin F."/>
        </authorList>
    </citation>
    <scope>NUCLEOTIDE SEQUENCE [LARGE SCALE GENOMIC DNA]</scope>
    <source>
        <strain evidence="3">98AG31 / pathotype 3-4-7</strain>
    </source>
</reference>
<dbReference type="AlphaFoldDB" id="F4RUT2"/>
<dbReference type="KEGG" id="mlr:MELLADRAFT_108936"/>
<dbReference type="VEuPathDB" id="FungiDB:MELLADRAFT_108936"/>
<dbReference type="Pfam" id="PF06218">
    <property type="entry name" value="NPR2"/>
    <property type="match status" value="1"/>
</dbReference>
<dbReference type="GeneID" id="18923606"/>
<dbReference type="Proteomes" id="UP000001072">
    <property type="component" value="Unassembled WGS sequence"/>
</dbReference>
<feature type="region of interest" description="Disordered" evidence="1">
    <location>
        <begin position="39"/>
        <end position="62"/>
    </location>
</feature>
<keyword evidence="3" id="KW-1185">Reference proteome</keyword>
<evidence type="ECO:0000256" key="1">
    <source>
        <dbReference type="SAM" id="MobiDB-lite"/>
    </source>
</evidence>
<dbReference type="InParanoid" id="F4RUT2"/>
<organism evidence="3">
    <name type="scientific">Melampsora larici-populina (strain 98AG31 / pathotype 3-4-7)</name>
    <name type="common">Poplar leaf rust fungus</name>
    <dbReference type="NCBI Taxonomy" id="747676"/>
    <lineage>
        <taxon>Eukaryota</taxon>
        <taxon>Fungi</taxon>
        <taxon>Dikarya</taxon>
        <taxon>Basidiomycota</taxon>
        <taxon>Pucciniomycotina</taxon>
        <taxon>Pucciniomycetes</taxon>
        <taxon>Pucciniales</taxon>
        <taxon>Melampsoraceae</taxon>
        <taxon>Melampsora</taxon>
    </lineage>
</organism>
<dbReference type="RefSeq" id="XP_007412984.1">
    <property type="nucleotide sequence ID" value="XM_007412922.1"/>
</dbReference>
<feature type="region of interest" description="Disordered" evidence="1">
    <location>
        <begin position="228"/>
        <end position="249"/>
    </location>
</feature>
<feature type="compositionally biased region" description="Basic residues" evidence="1">
    <location>
        <begin position="232"/>
        <end position="241"/>
    </location>
</feature>
<evidence type="ECO:0000313" key="2">
    <source>
        <dbReference type="EMBL" id="EGG03870.1"/>
    </source>
</evidence>
<accession>F4RUT2</accession>
<dbReference type="InterPro" id="IPR009348">
    <property type="entry name" value="NPR2-like"/>
</dbReference>
<dbReference type="STRING" id="747676.F4RUT2"/>
<dbReference type="HOGENOM" id="CLU_1030883_0_0_1"/>
<proteinExistence type="predicted"/>
<gene>
    <name evidence="2" type="ORF">MELLADRAFT_108936</name>
</gene>
<evidence type="ECO:0000313" key="3">
    <source>
        <dbReference type="Proteomes" id="UP000001072"/>
    </source>
</evidence>
<name>F4RUT2_MELLP</name>
<dbReference type="EMBL" id="GL883122">
    <property type="protein sequence ID" value="EGG03870.1"/>
    <property type="molecule type" value="Genomic_DNA"/>
</dbReference>